<dbReference type="InterPro" id="IPR004560">
    <property type="entry name" value="L-Ru-5P_3-Epase"/>
</dbReference>
<dbReference type="Pfam" id="PF01261">
    <property type="entry name" value="AP_endonuc_2"/>
    <property type="match status" value="1"/>
</dbReference>
<dbReference type="Proteomes" id="UP000237073">
    <property type="component" value="Unassembled WGS sequence"/>
</dbReference>
<reference evidence="6 7" key="1">
    <citation type="submission" date="2018-01" db="EMBL/GenBank/DDBJ databases">
        <title>Superficieibacter electus gen. nov., sp. nov., an extended-spectrum beta-lactamase possessing member of the Enterobacteriaceae family, isolated from intensive care unit surfaces.</title>
        <authorList>
            <person name="Potter R.F."/>
            <person name="D'Souza A.W."/>
        </authorList>
    </citation>
    <scope>NUCLEOTIDE SEQUENCE [LARGE SCALE GENOMIC DNA]</scope>
    <source>
        <strain evidence="5 7">BP-1</strain>
        <strain evidence="4 6">BP-2</strain>
    </source>
</reference>
<evidence type="ECO:0000259" key="3">
    <source>
        <dbReference type="Pfam" id="PF01261"/>
    </source>
</evidence>
<dbReference type="InterPro" id="IPR036237">
    <property type="entry name" value="Xyl_isomerase-like_sf"/>
</dbReference>
<dbReference type="NCBIfam" id="NF009688">
    <property type="entry name" value="PRK13209.1"/>
    <property type="match status" value="1"/>
</dbReference>
<comment type="caution">
    <text evidence="5">The sequence shown here is derived from an EMBL/GenBank/DDBJ whole genome shotgun (WGS) entry which is preliminary data.</text>
</comment>
<dbReference type="RefSeq" id="WP_103677473.1">
    <property type="nucleotide sequence ID" value="NZ_PQGD01000007.1"/>
</dbReference>
<dbReference type="Gene3D" id="3.20.20.150">
    <property type="entry name" value="Divalent-metal-dependent TIM barrel enzymes"/>
    <property type="match status" value="1"/>
</dbReference>
<dbReference type="GO" id="GO:0019852">
    <property type="term" value="P:L-ascorbic acid metabolic process"/>
    <property type="evidence" value="ECO:0007669"/>
    <property type="project" value="TreeGrafter"/>
</dbReference>
<protein>
    <recommendedName>
        <fullName evidence="2">L-ribulose-5-phosphate 3-epimerase</fullName>
    </recommendedName>
</protein>
<dbReference type="EMBL" id="PQGE01000017">
    <property type="protein sequence ID" value="POP42850.1"/>
    <property type="molecule type" value="Genomic_DNA"/>
</dbReference>
<dbReference type="AlphaFoldDB" id="A0A2P5GR74"/>
<sequence>MKPTIGIYEKALPNALSWAERFDLAAQLGFSFIEMSVDEDPVRQARLQWNRAERLDFVAGKINSGVDVPSMCLSAHRAFPFGSLKRETRDKAYDLMQDALALAGQVGIRNIQLAGYDVYYESSSAQTRELFIEGISWAVSQAAKAQIMLSMEIMDTAFMSNISRWLDLERKICSPWFCVYPDVGNLSAWHNDVPVELSKGIHKISAIHLKDTRQISPFSLGQFRDVPFGTGCVNFDEVFRTLSTLNYRGAWLMEMWAKNDGADVQRIAEAKSWIEDKYQHAFLN</sequence>
<dbReference type="OrthoDB" id="3185623at2"/>
<dbReference type="NCBIfam" id="TIGR00542">
    <property type="entry name" value="hxl6Piso_put"/>
    <property type="match status" value="1"/>
</dbReference>
<dbReference type="SUPFAM" id="SSF51658">
    <property type="entry name" value="Xylose isomerase-like"/>
    <property type="match status" value="1"/>
</dbReference>
<dbReference type="GO" id="GO:0016861">
    <property type="term" value="F:intramolecular oxidoreductase activity, interconverting aldoses and ketoses"/>
    <property type="evidence" value="ECO:0007669"/>
    <property type="project" value="InterPro"/>
</dbReference>
<dbReference type="PANTHER" id="PTHR43489:SF1">
    <property type="entry name" value="L-RIBULOSE-5-PHOSPHATE 3-EPIMERASE SGBU-RELATED"/>
    <property type="match status" value="1"/>
</dbReference>
<name>A0A2P5GR74_9ENTR</name>
<dbReference type="PANTHER" id="PTHR43489">
    <property type="entry name" value="ISOMERASE"/>
    <property type="match status" value="1"/>
</dbReference>
<proteinExistence type="predicted"/>
<accession>A0A2P5GR74</accession>
<feature type="domain" description="Xylose isomerase-like TIM barrel" evidence="3">
    <location>
        <begin position="22"/>
        <end position="275"/>
    </location>
</feature>
<dbReference type="InterPro" id="IPR050417">
    <property type="entry name" value="Sugar_Epim/Isomerase"/>
</dbReference>
<keyword evidence="6" id="KW-1185">Reference proteome</keyword>
<gene>
    <name evidence="5" type="ORF">CHU32_10775</name>
    <name evidence="4" type="ORF">CHU33_18135</name>
</gene>
<evidence type="ECO:0000313" key="6">
    <source>
        <dbReference type="Proteomes" id="UP000237073"/>
    </source>
</evidence>
<dbReference type="GO" id="GO:0034015">
    <property type="term" value="F:L-ribulose-5-phosphate 3-epimerase activity"/>
    <property type="evidence" value="ECO:0007669"/>
    <property type="project" value="TreeGrafter"/>
</dbReference>
<organism evidence="5 7">
    <name type="scientific">Superficieibacter electus</name>
    <dbReference type="NCBI Taxonomy" id="2022662"/>
    <lineage>
        <taxon>Bacteria</taxon>
        <taxon>Pseudomonadati</taxon>
        <taxon>Pseudomonadota</taxon>
        <taxon>Gammaproteobacteria</taxon>
        <taxon>Enterobacterales</taxon>
        <taxon>Enterobacteriaceae</taxon>
        <taxon>Superficieibacter</taxon>
    </lineage>
</organism>
<evidence type="ECO:0000313" key="5">
    <source>
        <dbReference type="EMBL" id="POP49055.1"/>
    </source>
</evidence>
<dbReference type="EMBL" id="PQGD01000007">
    <property type="protein sequence ID" value="POP49055.1"/>
    <property type="molecule type" value="Genomic_DNA"/>
</dbReference>
<dbReference type="Proteomes" id="UP000247005">
    <property type="component" value="Unassembled WGS sequence"/>
</dbReference>
<evidence type="ECO:0000256" key="2">
    <source>
        <dbReference type="NCBIfam" id="TIGR00542"/>
    </source>
</evidence>
<evidence type="ECO:0000313" key="4">
    <source>
        <dbReference type="EMBL" id="POP42850.1"/>
    </source>
</evidence>
<keyword evidence="1" id="KW-0413">Isomerase</keyword>
<evidence type="ECO:0000313" key="7">
    <source>
        <dbReference type="Proteomes" id="UP000247005"/>
    </source>
</evidence>
<dbReference type="InterPro" id="IPR013022">
    <property type="entry name" value="Xyl_isomerase-like_TIM-brl"/>
</dbReference>
<evidence type="ECO:0000256" key="1">
    <source>
        <dbReference type="ARBA" id="ARBA00023235"/>
    </source>
</evidence>
<dbReference type="NCBIfam" id="NF009689">
    <property type="entry name" value="PRK13210.1"/>
    <property type="match status" value="1"/>
</dbReference>